<feature type="transmembrane region" description="Helical" evidence="7">
    <location>
        <begin position="291"/>
        <end position="308"/>
    </location>
</feature>
<feature type="domain" description="Major facilitator superfamily (MFS) profile" evidence="8">
    <location>
        <begin position="8"/>
        <end position="414"/>
    </location>
</feature>
<dbReference type="InterPro" id="IPR036259">
    <property type="entry name" value="MFS_trans_sf"/>
</dbReference>
<feature type="transmembrane region" description="Helical" evidence="7">
    <location>
        <begin position="223"/>
        <end position="245"/>
    </location>
</feature>
<keyword evidence="5 7" id="KW-1133">Transmembrane helix</keyword>
<feature type="transmembrane region" description="Helical" evidence="7">
    <location>
        <begin position="176"/>
        <end position="196"/>
    </location>
</feature>
<feature type="transmembrane region" description="Helical" evidence="7">
    <location>
        <begin position="146"/>
        <end position="164"/>
    </location>
</feature>
<evidence type="ECO:0000256" key="2">
    <source>
        <dbReference type="ARBA" id="ARBA00008335"/>
    </source>
</evidence>
<comment type="subcellular location">
    <subcellularLocation>
        <location evidence="1">Cell membrane</location>
        <topology evidence="1">Multi-pass membrane protein</topology>
    </subcellularLocation>
</comment>
<dbReference type="Gene3D" id="1.20.1250.20">
    <property type="entry name" value="MFS general substrate transporter like domains"/>
    <property type="match status" value="2"/>
</dbReference>
<feature type="transmembrane region" description="Helical" evidence="7">
    <location>
        <begin position="12"/>
        <end position="31"/>
    </location>
</feature>
<dbReference type="PANTHER" id="PTHR23514:SF3">
    <property type="entry name" value="BYPASS OF STOP CODON PROTEIN 6"/>
    <property type="match status" value="1"/>
</dbReference>
<evidence type="ECO:0000256" key="5">
    <source>
        <dbReference type="ARBA" id="ARBA00022989"/>
    </source>
</evidence>
<dbReference type="PROSITE" id="PS50850">
    <property type="entry name" value="MFS"/>
    <property type="match status" value="1"/>
</dbReference>
<accession>A0A4V1GM91</accession>
<dbReference type="RefSeq" id="WP_096919065.1">
    <property type="nucleotide sequence ID" value="NZ_CP029487.1"/>
</dbReference>
<dbReference type="InterPro" id="IPR020846">
    <property type="entry name" value="MFS_dom"/>
</dbReference>
<evidence type="ECO:0000313" key="10">
    <source>
        <dbReference type="Proteomes" id="UP000218387"/>
    </source>
</evidence>
<evidence type="ECO:0000256" key="6">
    <source>
        <dbReference type="ARBA" id="ARBA00023136"/>
    </source>
</evidence>
<feature type="transmembrane region" description="Helical" evidence="7">
    <location>
        <begin position="384"/>
        <end position="407"/>
    </location>
</feature>
<protein>
    <submittedName>
        <fullName evidence="9">MFS transporter</fullName>
    </submittedName>
</protein>
<evidence type="ECO:0000256" key="7">
    <source>
        <dbReference type="SAM" id="Phobius"/>
    </source>
</evidence>
<evidence type="ECO:0000313" key="9">
    <source>
        <dbReference type="EMBL" id="QCT72466.1"/>
    </source>
</evidence>
<dbReference type="PANTHER" id="PTHR23514">
    <property type="entry name" value="BYPASS OF STOP CODON PROTEIN 6"/>
    <property type="match status" value="1"/>
</dbReference>
<feature type="transmembrane region" description="Helical" evidence="7">
    <location>
        <begin position="105"/>
        <end position="125"/>
    </location>
</feature>
<keyword evidence="4 7" id="KW-0812">Transmembrane</keyword>
<dbReference type="Proteomes" id="UP000218387">
    <property type="component" value="Chromosome"/>
</dbReference>
<feature type="transmembrane region" description="Helical" evidence="7">
    <location>
        <begin position="314"/>
        <end position="333"/>
    </location>
</feature>
<dbReference type="EMBL" id="CP029487">
    <property type="protein sequence ID" value="QCT72466.1"/>
    <property type="molecule type" value="Genomic_DNA"/>
</dbReference>
<dbReference type="GO" id="GO:0022857">
    <property type="term" value="F:transmembrane transporter activity"/>
    <property type="evidence" value="ECO:0007669"/>
    <property type="project" value="InterPro"/>
</dbReference>
<organism evidence="9 10">
    <name type="scientific">Eubacterium maltosivorans</name>
    <dbReference type="NCBI Taxonomy" id="2041044"/>
    <lineage>
        <taxon>Bacteria</taxon>
        <taxon>Bacillati</taxon>
        <taxon>Bacillota</taxon>
        <taxon>Clostridia</taxon>
        <taxon>Eubacteriales</taxon>
        <taxon>Eubacteriaceae</taxon>
        <taxon>Eubacterium</taxon>
    </lineage>
</organism>
<dbReference type="KEGG" id="emt:CPZ25_014375"/>
<proteinExistence type="inferred from homology"/>
<name>A0A4V1GM91_EUBML</name>
<evidence type="ECO:0000256" key="1">
    <source>
        <dbReference type="ARBA" id="ARBA00004651"/>
    </source>
</evidence>
<dbReference type="AlphaFoldDB" id="A0A4V1GM91"/>
<keyword evidence="6 7" id="KW-0472">Membrane</keyword>
<evidence type="ECO:0000259" key="8">
    <source>
        <dbReference type="PROSITE" id="PS50850"/>
    </source>
</evidence>
<evidence type="ECO:0000256" key="4">
    <source>
        <dbReference type="ARBA" id="ARBA00022692"/>
    </source>
</evidence>
<comment type="similarity">
    <text evidence="2">Belongs to the major facilitator superfamily.</text>
</comment>
<dbReference type="InterPro" id="IPR051788">
    <property type="entry name" value="MFS_Transporter"/>
</dbReference>
<dbReference type="SUPFAM" id="SSF103473">
    <property type="entry name" value="MFS general substrate transporter"/>
    <property type="match status" value="1"/>
</dbReference>
<dbReference type="GO" id="GO:0005886">
    <property type="term" value="C:plasma membrane"/>
    <property type="evidence" value="ECO:0007669"/>
    <property type="project" value="UniProtKB-SubCell"/>
</dbReference>
<evidence type="ECO:0000256" key="3">
    <source>
        <dbReference type="ARBA" id="ARBA00022448"/>
    </source>
</evidence>
<dbReference type="Pfam" id="PF07690">
    <property type="entry name" value="MFS_1"/>
    <property type="match status" value="1"/>
</dbReference>
<reference evidence="9 10" key="1">
    <citation type="submission" date="2018-05" db="EMBL/GenBank/DDBJ databases">
        <title>Genome comparison of Eubacterium sp.</title>
        <authorList>
            <person name="Feng Y."/>
            <person name="Sanchez-Andrea I."/>
            <person name="Stams A.J.M."/>
            <person name="De Vos W.M."/>
        </authorList>
    </citation>
    <scope>NUCLEOTIDE SEQUENCE [LARGE SCALE GENOMIC DNA]</scope>
    <source>
        <strain evidence="9 10">YI</strain>
    </source>
</reference>
<keyword evidence="3" id="KW-0813">Transport</keyword>
<dbReference type="InterPro" id="IPR011701">
    <property type="entry name" value="MFS"/>
</dbReference>
<gene>
    <name evidence="9" type="ORF">CPZ25_014375</name>
</gene>
<sequence length="430" mass="46442">MKKDKSKLSGKALLQFLVLSLGATTIYMPVLSKNLFYDAFLEAFAISNVQLGTLFSVYTLMTLLTYFLGGIVADKYSPRKLLTFSFLSTALLTVFESMFPSYNLLIFIFGGIGVTNTLTFWAALIKATRQFGQSVGGESKALGSLEGARGIAAMIINTTCVILFGKFVEMAFGLKVIFWIYAVLLFIIGIVGWFVFKDLGNEEESVSKENTGKLIIECLKNPMIWIVSLMVMGAYALTSTMAGYVAKIGTVGFAMSVQLAASITVISNYVKPIGSFSGGWLGDRLGATKTLVIGTIGMMLTAIVVIMLPSTAAMAIPFIIVYTIMAVFMGITRGQFYAPLREANVPMYLSGTATGLIATIGYSSDLFLPIISGKLLDSGDPVMAIKYIIMILIGFGIFAIIMASIMLKLMKKNKEKDGSDSVAVHVASEE</sequence>
<feature type="transmembrane region" description="Helical" evidence="7">
    <location>
        <begin position="345"/>
        <end position="364"/>
    </location>
</feature>
<feature type="transmembrane region" description="Helical" evidence="7">
    <location>
        <begin position="51"/>
        <end position="69"/>
    </location>
</feature>
<dbReference type="CDD" id="cd06174">
    <property type="entry name" value="MFS"/>
    <property type="match status" value="1"/>
</dbReference>
<keyword evidence="10" id="KW-1185">Reference proteome</keyword>